<evidence type="ECO:0000313" key="2">
    <source>
        <dbReference type="Proteomes" id="UP001596013"/>
    </source>
</evidence>
<dbReference type="Proteomes" id="UP001596013">
    <property type="component" value="Unassembled WGS sequence"/>
</dbReference>
<dbReference type="InterPro" id="IPR036188">
    <property type="entry name" value="FAD/NAD-bd_sf"/>
</dbReference>
<dbReference type="InterPro" id="IPR050816">
    <property type="entry name" value="Flavin-dep_Halogenase_NPB"/>
</dbReference>
<dbReference type="EC" id="1.-.-.-" evidence="1"/>
<protein>
    <submittedName>
        <fullName evidence="1">NAD(P)/FAD-dependent oxidoreductase</fullName>
        <ecNumber evidence="1">1.-.-.-</ecNumber>
    </submittedName>
</protein>
<dbReference type="RefSeq" id="WP_377304309.1">
    <property type="nucleotide sequence ID" value="NZ_JBHSMK010000004.1"/>
</dbReference>
<organism evidence="1 2">
    <name type="scientific">Rhodanobacter umsongensis</name>
    <dbReference type="NCBI Taxonomy" id="633153"/>
    <lineage>
        <taxon>Bacteria</taxon>
        <taxon>Pseudomonadati</taxon>
        <taxon>Pseudomonadota</taxon>
        <taxon>Gammaproteobacteria</taxon>
        <taxon>Lysobacterales</taxon>
        <taxon>Rhodanobacteraceae</taxon>
        <taxon>Rhodanobacter</taxon>
    </lineage>
</organism>
<dbReference type="PANTHER" id="PTHR43747:SF1">
    <property type="entry name" value="SLR1998 PROTEIN"/>
    <property type="match status" value="1"/>
</dbReference>
<accession>A0ABW0JKT9</accession>
<dbReference type="SUPFAM" id="SSF51905">
    <property type="entry name" value="FAD/NAD(P)-binding domain"/>
    <property type="match status" value="1"/>
</dbReference>
<keyword evidence="1" id="KW-0560">Oxidoreductase</keyword>
<evidence type="ECO:0000313" key="1">
    <source>
        <dbReference type="EMBL" id="MFC5436683.1"/>
    </source>
</evidence>
<reference evidence="2" key="1">
    <citation type="journal article" date="2019" name="Int. J. Syst. Evol. Microbiol.">
        <title>The Global Catalogue of Microorganisms (GCM) 10K type strain sequencing project: providing services to taxonomists for standard genome sequencing and annotation.</title>
        <authorList>
            <consortium name="The Broad Institute Genomics Platform"/>
            <consortium name="The Broad Institute Genome Sequencing Center for Infectious Disease"/>
            <person name="Wu L."/>
            <person name="Ma J."/>
        </authorList>
    </citation>
    <scope>NUCLEOTIDE SEQUENCE [LARGE SCALE GENOMIC DNA]</scope>
    <source>
        <strain evidence="2">JCM 17130</strain>
    </source>
</reference>
<dbReference type="Gene3D" id="3.50.50.60">
    <property type="entry name" value="FAD/NAD(P)-binding domain"/>
    <property type="match status" value="1"/>
</dbReference>
<dbReference type="EMBL" id="JBHSMK010000004">
    <property type="protein sequence ID" value="MFC5436683.1"/>
    <property type="molecule type" value="Genomic_DNA"/>
</dbReference>
<dbReference type="PANTHER" id="PTHR43747">
    <property type="entry name" value="FAD-BINDING PROTEIN"/>
    <property type="match status" value="1"/>
</dbReference>
<comment type="caution">
    <text evidence="1">The sequence shown here is derived from an EMBL/GenBank/DDBJ whole genome shotgun (WGS) entry which is preliminary data.</text>
</comment>
<gene>
    <name evidence="1" type="ORF">ACFPME_08945</name>
</gene>
<sequence>MSETTHEAVILGGGLAGLCLALQLRGEFPDMDILVLERNRHPLPAAAHKVGESTVEIGAHYFDHTLGLREHMDTAHIRKFGLRYFFSDGRADVQNTTELGVSRILPIPSYQIDRGIFENFLGEEARRRGIDFRDGATVKGFAVGEHGATHTVRFIDADGEHAVRARWLLDASGRAALLRRRFDLTLDNGHHANAVWFRMGAKLDIDSWSDDADWRGRVSPPERWRSTNHLMGAGYWAWLIPLGSGAHSVGIVTDAAMHPLEGMRDFDLALAWLHARQPAMGHAIAAERDSLLDFRFLRDYSHSSRQLFSADRWALTGEAGTFLDPFYSPGSDFIAIANTYIVALIGHDRAGRNIAPYAHFYEKLYFSFYENTLALFRDQYPLFGNAEVLPAKVIWDYAYYWGVLCQLMFQQRLTDLNLLGDMRPELEHAQALNTRMQQLFRQWHAAGGGQSRREMLDQCALTWFADLNATLTDPLDDAGIRSRLRDNVRLLDGIADALTLQAGGADARLHAPLSGQPRPALFTALA</sequence>
<dbReference type="InterPro" id="IPR006905">
    <property type="entry name" value="Flavin_halogenase"/>
</dbReference>
<dbReference type="GO" id="GO:0016491">
    <property type="term" value="F:oxidoreductase activity"/>
    <property type="evidence" value="ECO:0007669"/>
    <property type="project" value="UniProtKB-KW"/>
</dbReference>
<name>A0ABW0JKT9_9GAMM</name>
<proteinExistence type="predicted"/>
<keyword evidence="2" id="KW-1185">Reference proteome</keyword>
<dbReference type="Pfam" id="PF04820">
    <property type="entry name" value="Trp_halogenase"/>
    <property type="match status" value="1"/>
</dbReference>
<dbReference type="Pfam" id="PF13450">
    <property type="entry name" value="NAD_binding_8"/>
    <property type="match status" value="1"/>
</dbReference>